<proteinExistence type="predicted"/>
<dbReference type="AlphaFoldDB" id="A0A8D8S6H7"/>
<keyword evidence="1" id="KW-0812">Transmembrane</keyword>
<sequence>MSTSTQSLDIVPNGSNFCTFHDVIIFYVCQAIHFLSDFSIYNPTSFPELVCTQETTESCFSQVSELWKYEEFHVTLFQVFATILIVNLVLIYVSWNYYGEKICERFMKPTSHEVLEDLRKSVAQLKLPKDYSPRL</sequence>
<organism evidence="2">
    <name type="scientific">Cacopsylla melanoneura</name>
    <dbReference type="NCBI Taxonomy" id="428564"/>
    <lineage>
        <taxon>Eukaryota</taxon>
        <taxon>Metazoa</taxon>
        <taxon>Ecdysozoa</taxon>
        <taxon>Arthropoda</taxon>
        <taxon>Hexapoda</taxon>
        <taxon>Insecta</taxon>
        <taxon>Pterygota</taxon>
        <taxon>Neoptera</taxon>
        <taxon>Paraneoptera</taxon>
        <taxon>Hemiptera</taxon>
        <taxon>Sternorrhyncha</taxon>
        <taxon>Psylloidea</taxon>
        <taxon>Psyllidae</taxon>
        <taxon>Psyllinae</taxon>
        <taxon>Cacopsylla</taxon>
    </lineage>
</organism>
<name>A0A8D8S6H7_9HEMI</name>
<keyword evidence="1" id="KW-0472">Membrane</keyword>
<dbReference type="EMBL" id="HBUF01199483">
    <property type="protein sequence ID" value="CAG6661393.1"/>
    <property type="molecule type" value="Transcribed_RNA"/>
</dbReference>
<reference evidence="2" key="1">
    <citation type="submission" date="2021-05" db="EMBL/GenBank/DDBJ databases">
        <authorList>
            <person name="Alioto T."/>
            <person name="Alioto T."/>
            <person name="Gomez Garrido J."/>
        </authorList>
    </citation>
    <scope>NUCLEOTIDE SEQUENCE</scope>
</reference>
<keyword evidence="1" id="KW-1133">Transmembrane helix</keyword>
<evidence type="ECO:0000256" key="1">
    <source>
        <dbReference type="SAM" id="Phobius"/>
    </source>
</evidence>
<dbReference type="EMBL" id="HBUF01199484">
    <property type="protein sequence ID" value="CAG6661394.1"/>
    <property type="molecule type" value="Transcribed_RNA"/>
</dbReference>
<evidence type="ECO:0000313" key="2">
    <source>
        <dbReference type="EMBL" id="CAG6661394.1"/>
    </source>
</evidence>
<feature type="transmembrane region" description="Helical" evidence="1">
    <location>
        <begin position="76"/>
        <end position="98"/>
    </location>
</feature>
<dbReference type="EMBL" id="HBUF01199482">
    <property type="protein sequence ID" value="CAG6661392.1"/>
    <property type="molecule type" value="Transcribed_RNA"/>
</dbReference>
<dbReference type="EMBL" id="HBUF01370853">
    <property type="protein sequence ID" value="CAG6726070.1"/>
    <property type="molecule type" value="Transcribed_RNA"/>
</dbReference>
<protein>
    <submittedName>
        <fullName evidence="2">Uncharacterized protein</fullName>
    </submittedName>
</protein>
<accession>A0A8D8S6H7</accession>